<dbReference type="Pfam" id="PF13967">
    <property type="entry name" value="RSN1_TM"/>
    <property type="match status" value="2"/>
</dbReference>
<evidence type="ECO:0000256" key="7">
    <source>
        <dbReference type="ARBA" id="ARBA00023303"/>
    </source>
</evidence>
<feature type="transmembrane region" description="Helical" evidence="8">
    <location>
        <begin position="182"/>
        <end position="201"/>
    </location>
</feature>
<proteinExistence type="inferred from homology"/>
<keyword evidence="3" id="KW-0813">Transport</keyword>
<dbReference type="InterPro" id="IPR027815">
    <property type="entry name" value="CSC1/OSCA1-like_cyt"/>
</dbReference>
<dbReference type="AlphaFoldDB" id="A0A8J5HJU2"/>
<keyword evidence="7" id="KW-0407">Ion channel</keyword>
<name>A0A8J5HJU2_ZINOF</name>
<comment type="caution">
    <text evidence="12">The sequence shown here is derived from an EMBL/GenBank/DDBJ whole genome shotgun (WGS) entry which is preliminary data.</text>
</comment>
<feature type="domain" description="CSC1/OSCA1-like N-terminal transmembrane" evidence="10">
    <location>
        <begin position="5"/>
        <end position="88"/>
    </location>
</feature>
<evidence type="ECO:0000256" key="5">
    <source>
        <dbReference type="ARBA" id="ARBA00022989"/>
    </source>
</evidence>
<evidence type="ECO:0000259" key="11">
    <source>
        <dbReference type="Pfam" id="PF14703"/>
    </source>
</evidence>
<feature type="domain" description="CSC1/OSCA1-like N-terminal transmembrane" evidence="10">
    <location>
        <begin position="123"/>
        <end position="202"/>
    </location>
</feature>
<evidence type="ECO:0000313" key="12">
    <source>
        <dbReference type="EMBL" id="KAG6529629.1"/>
    </source>
</evidence>
<feature type="domain" description="CSC1/OSCA1-like cytosolic" evidence="11">
    <location>
        <begin position="225"/>
        <end position="391"/>
    </location>
</feature>
<dbReference type="Pfam" id="PF02714">
    <property type="entry name" value="RSN1_7TM"/>
    <property type="match status" value="1"/>
</dbReference>
<comment type="similarity">
    <text evidence="2">Belongs to the CSC1 (TC 1.A.17) family.</text>
</comment>
<evidence type="ECO:0000313" key="13">
    <source>
        <dbReference type="Proteomes" id="UP000734854"/>
    </source>
</evidence>
<dbReference type="PANTHER" id="PTHR13018">
    <property type="entry name" value="PROBABLE MEMBRANE PROTEIN DUF221-RELATED"/>
    <property type="match status" value="1"/>
</dbReference>
<comment type="subcellular location">
    <subcellularLocation>
        <location evidence="1">Membrane</location>
        <topology evidence="1">Multi-pass membrane protein</topology>
    </subcellularLocation>
</comment>
<evidence type="ECO:0000256" key="4">
    <source>
        <dbReference type="ARBA" id="ARBA00022692"/>
    </source>
</evidence>
<dbReference type="InterPro" id="IPR003864">
    <property type="entry name" value="CSC1/OSCA1-like_7TM"/>
</dbReference>
<keyword evidence="13" id="KW-1185">Reference proteome</keyword>
<feature type="domain" description="CSC1/OSCA1-like 7TM region" evidence="9">
    <location>
        <begin position="402"/>
        <end position="672"/>
    </location>
</feature>
<dbReference type="EMBL" id="JACMSC010000003">
    <property type="protein sequence ID" value="KAG6529629.1"/>
    <property type="molecule type" value="Genomic_DNA"/>
</dbReference>
<keyword evidence="7" id="KW-0406">Ion transport</keyword>
<feature type="transmembrane region" description="Helical" evidence="8">
    <location>
        <begin position="653"/>
        <end position="673"/>
    </location>
</feature>
<organism evidence="12 13">
    <name type="scientific">Zingiber officinale</name>
    <name type="common">Ginger</name>
    <name type="synonym">Amomum zingiber</name>
    <dbReference type="NCBI Taxonomy" id="94328"/>
    <lineage>
        <taxon>Eukaryota</taxon>
        <taxon>Viridiplantae</taxon>
        <taxon>Streptophyta</taxon>
        <taxon>Embryophyta</taxon>
        <taxon>Tracheophyta</taxon>
        <taxon>Spermatophyta</taxon>
        <taxon>Magnoliopsida</taxon>
        <taxon>Liliopsida</taxon>
        <taxon>Zingiberales</taxon>
        <taxon>Zingiberaceae</taxon>
        <taxon>Zingiber</taxon>
    </lineage>
</organism>
<evidence type="ECO:0000256" key="6">
    <source>
        <dbReference type="ARBA" id="ARBA00023136"/>
    </source>
</evidence>
<reference evidence="12 13" key="1">
    <citation type="submission" date="2020-08" db="EMBL/GenBank/DDBJ databases">
        <title>Plant Genome Project.</title>
        <authorList>
            <person name="Zhang R.-G."/>
        </authorList>
    </citation>
    <scope>NUCLEOTIDE SEQUENCE [LARGE SCALE GENOMIC DNA]</scope>
    <source>
        <tissue evidence="12">Rhizome</tissue>
    </source>
</reference>
<evidence type="ECO:0000259" key="9">
    <source>
        <dbReference type="Pfam" id="PF02714"/>
    </source>
</evidence>
<sequence length="761" mass="85423">MDFSSFVTSLGTSFIIFVVLMLAFTWLQRKPGNAVIYYPNRILRGLDPLEGRIGTRNPLAWIREAVRASEADVIAAAGVDAAVYLVFVGSDSSSSKNLFDSVNTDNPVVIDCVFMGSSQVICSFIHAVLAILVLSGIVLLPILLPVASTEPAPFSTDSNSEGSFKNLDKLTMGHVNKRSPRLWAFLLGIYWVSFATYYVLWKAYEHVTDLRAGAKISPEVRPEEFAVLVRDIPAAAAGQSMKDHVESYFRSLHPETFYKSMVVTDNKEADKIWAEIDGYKKKLARAEAVYAKSKTTGNPEGMRPTNRIGFLGLTGEKVDTIEHCNEKIKELVPKLEAEQSTTLREKQKQAAIVFFNSKPAAASAAQTIHSQKIDRWTVIEAPEPRQLIWTNLPKKFYERRIRSLGVYGIVFLTVCFYMIPIAFVSGFTTVQNLKKYLPFTKKIVDQPEIRTVLEAYLPQIALIVFMALLPSFLMFLSKAEGIPSESHVVRATSGKYFYFIVFNVFLGVTIGGALIDSLKTLVNHPGDITSLLGESLPKSATFFLTYVALKFFVGYGLELSRVVPLIIFHLKKRYLCKTEAEVKEAWAPCDFGYATRIPNDMLIVTIVLCYSVIAPIIIPFGVVYFGLGWLIARNQALKVYVPSYESYGQMWPHMYLRIIASLIVYQVTMFGYIGLLREFFYAPLLIPIIVASFIFAYVCQKHFYLAFFHNPLEVASQGKKEIPNMEAIYTAFIPQCLTNDKFEGGDQFEDARSQSLRTTSF</sequence>
<dbReference type="PANTHER" id="PTHR13018:SF100">
    <property type="entry name" value="CSC1-LIKE PROTEIN ERD4"/>
    <property type="match status" value="1"/>
</dbReference>
<keyword evidence="5 8" id="KW-1133">Transmembrane helix</keyword>
<feature type="transmembrane region" description="Helical" evidence="8">
    <location>
        <begin position="496"/>
        <end position="515"/>
    </location>
</feature>
<dbReference type="InterPro" id="IPR032880">
    <property type="entry name" value="CSC1/OSCA1-like_N"/>
</dbReference>
<feature type="transmembrane region" description="Helical" evidence="8">
    <location>
        <begin position="124"/>
        <end position="144"/>
    </location>
</feature>
<accession>A0A8J5HJU2</accession>
<feature type="transmembrane region" description="Helical" evidence="8">
    <location>
        <begin position="456"/>
        <end position="476"/>
    </location>
</feature>
<gene>
    <name evidence="12" type="ORF">ZIOFF_011841</name>
</gene>
<keyword evidence="4 8" id="KW-0812">Transmembrane</keyword>
<feature type="transmembrane region" description="Helical" evidence="8">
    <location>
        <begin position="601"/>
        <end position="632"/>
    </location>
</feature>
<dbReference type="Proteomes" id="UP000734854">
    <property type="component" value="Unassembled WGS sequence"/>
</dbReference>
<evidence type="ECO:0000256" key="8">
    <source>
        <dbReference type="SAM" id="Phobius"/>
    </source>
</evidence>
<dbReference type="GO" id="GO:0005886">
    <property type="term" value="C:plasma membrane"/>
    <property type="evidence" value="ECO:0007669"/>
    <property type="project" value="TreeGrafter"/>
</dbReference>
<dbReference type="InterPro" id="IPR045122">
    <property type="entry name" value="Csc1-like"/>
</dbReference>
<protein>
    <submittedName>
        <fullName evidence="12">Uncharacterized protein</fullName>
    </submittedName>
</protein>
<feature type="transmembrane region" description="Helical" evidence="8">
    <location>
        <begin position="6"/>
        <end position="27"/>
    </location>
</feature>
<feature type="transmembrane region" description="Helical" evidence="8">
    <location>
        <begin position="404"/>
        <end position="427"/>
    </location>
</feature>
<keyword evidence="6 8" id="KW-0472">Membrane</keyword>
<evidence type="ECO:0000256" key="3">
    <source>
        <dbReference type="ARBA" id="ARBA00022448"/>
    </source>
</evidence>
<evidence type="ECO:0000259" key="10">
    <source>
        <dbReference type="Pfam" id="PF13967"/>
    </source>
</evidence>
<evidence type="ECO:0000256" key="2">
    <source>
        <dbReference type="ARBA" id="ARBA00007779"/>
    </source>
</evidence>
<dbReference type="GO" id="GO:0005227">
    <property type="term" value="F:calcium-activated cation channel activity"/>
    <property type="evidence" value="ECO:0007669"/>
    <property type="project" value="InterPro"/>
</dbReference>
<dbReference type="Pfam" id="PF14703">
    <property type="entry name" value="PHM7_cyt"/>
    <property type="match status" value="1"/>
</dbReference>
<evidence type="ECO:0000256" key="1">
    <source>
        <dbReference type="ARBA" id="ARBA00004141"/>
    </source>
</evidence>
<feature type="transmembrane region" description="Helical" evidence="8">
    <location>
        <begin position="679"/>
        <end position="699"/>
    </location>
</feature>